<protein>
    <recommendedName>
        <fullName evidence="2">CCD97-like C-terminal domain-containing protein</fullName>
    </recommendedName>
</protein>
<evidence type="ECO:0000313" key="3">
    <source>
        <dbReference type="EMBL" id="KAF9577901.1"/>
    </source>
</evidence>
<feature type="region of interest" description="Disordered" evidence="1">
    <location>
        <begin position="90"/>
        <end position="110"/>
    </location>
</feature>
<reference evidence="3" key="1">
    <citation type="journal article" date="2020" name="Fungal Divers.">
        <title>Resolving the Mortierellaceae phylogeny through synthesis of multi-gene phylogenetics and phylogenomics.</title>
        <authorList>
            <person name="Vandepol N."/>
            <person name="Liber J."/>
            <person name="Desiro A."/>
            <person name="Na H."/>
            <person name="Kennedy M."/>
            <person name="Barry K."/>
            <person name="Grigoriev I.V."/>
            <person name="Miller A.N."/>
            <person name="O'Donnell K."/>
            <person name="Stajich J.E."/>
            <person name="Bonito G."/>
        </authorList>
    </citation>
    <scope>NUCLEOTIDE SEQUENCE</scope>
    <source>
        <strain evidence="3">KOD1015</strain>
    </source>
</reference>
<dbReference type="AlphaFoldDB" id="A0A9P6KAN8"/>
<dbReference type="EMBL" id="JAABOA010004232">
    <property type="protein sequence ID" value="KAF9577901.1"/>
    <property type="molecule type" value="Genomic_DNA"/>
</dbReference>
<gene>
    <name evidence="3" type="ORF">BGW38_006604</name>
</gene>
<feature type="compositionally biased region" description="Low complexity" evidence="1">
    <location>
        <begin position="285"/>
        <end position="300"/>
    </location>
</feature>
<keyword evidence="4" id="KW-1185">Reference proteome</keyword>
<feature type="region of interest" description="Disordered" evidence="1">
    <location>
        <begin position="603"/>
        <end position="666"/>
    </location>
</feature>
<feature type="compositionally biased region" description="Polar residues" evidence="1">
    <location>
        <begin position="301"/>
        <end position="311"/>
    </location>
</feature>
<dbReference type="Proteomes" id="UP000780801">
    <property type="component" value="Unassembled WGS sequence"/>
</dbReference>
<feature type="compositionally biased region" description="Acidic residues" evidence="1">
    <location>
        <begin position="554"/>
        <end position="564"/>
    </location>
</feature>
<organism evidence="3 4">
    <name type="scientific">Lunasporangiospora selenospora</name>
    <dbReference type="NCBI Taxonomy" id="979761"/>
    <lineage>
        <taxon>Eukaryota</taxon>
        <taxon>Fungi</taxon>
        <taxon>Fungi incertae sedis</taxon>
        <taxon>Mucoromycota</taxon>
        <taxon>Mortierellomycotina</taxon>
        <taxon>Mortierellomycetes</taxon>
        <taxon>Mortierellales</taxon>
        <taxon>Mortierellaceae</taxon>
        <taxon>Lunasporangiospora</taxon>
    </lineage>
</organism>
<dbReference type="InterPro" id="IPR018613">
    <property type="entry name" value="Ccdc97-like"/>
</dbReference>
<evidence type="ECO:0000313" key="4">
    <source>
        <dbReference type="Proteomes" id="UP000780801"/>
    </source>
</evidence>
<dbReference type="OrthoDB" id="333176at2759"/>
<dbReference type="Pfam" id="PF09747">
    <property type="entry name" value="CCD97-like_C"/>
    <property type="match status" value="1"/>
</dbReference>
<proteinExistence type="predicted"/>
<feature type="compositionally biased region" description="Basic and acidic residues" evidence="1">
    <location>
        <begin position="376"/>
        <end position="395"/>
    </location>
</feature>
<feature type="compositionally biased region" description="Polar residues" evidence="1">
    <location>
        <begin position="98"/>
        <end position="110"/>
    </location>
</feature>
<feature type="domain" description="CCD97-like C-terminal" evidence="2">
    <location>
        <begin position="331"/>
        <end position="624"/>
    </location>
</feature>
<evidence type="ECO:0000256" key="1">
    <source>
        <dbReference type="SAM" id="MobiDB-lite"/>
    </source>
</evidence>
<feature type="compositionally biased region" description="Polar residues" evidence="1">
    <location>
        <begin position="431"/>
        <end position="441"/>
    </location>
</feature>
<feature type="compositionally biased region" description="Polar residues" evidence="1">
    <location>
        <begin position="166"/>
        <end position="175"/>
    </location>
</feature>
<dbReference type="PANTHER" id="PTHR31840:SF1">
    <property type="entry name" value="COILED-COIL DOMAIN-CONTAINING PROTEIN 97"/>
    <property type="match status" value="1"/>
</dbReference>
<evidence type="ECO:0000259" key="2">
    <source>
        <dbReference type="Pfam" id="PF09747"/>
    </source>
</evidence>
<feature type="region of interest" description="Disordered" evidence="1">
    <location>
        <begin position="250"/>
        <end position="311"/>
    </location>
</feature>
<dbReference type="PANTHER" id="PTHR31840">
    <property type="entry name" value="COILED-COIL DOMAIN-CONTAINING PROTEIN 97"/>
    <property type="match status" value="1"/>
</dbReference>
<sequence>MSLPKESIDTILDYLDPYLGTLQTGFPTSSRPNEPSLTTEQKRTKIARTLAEHPGVFLTTWGSVILYPRPTASYTKPDRDPILEGAQSTAAAEKETGVGNNVSSLASEPTTRSEAIDDSVHLRRAREILVLFTPLSADYEIKYNLMKLGQHLQRLEEHGNFERSKQQTSLLSSPLETLDNTDKPTDHVPLNNDNSSDGNPKTLNTAENANETKSAVSGSSELFMQSTVSQSTRRNRRLNYLLRYLAPEDPSDSYAAPQVNPHHVPRPSRASRAAGNGNPGSYNANGNTFSSSSNPGSSQGRRTSQSNPQHSHISVASVLSLSGSLSGLSFSESTYFSDAEMQARAPELYHQYIGRFMDSDLIEEDEDEDDDALPPRVRERPSTATNNRKDDENGSKQDQQLPSSHPLREMGLVDRVLWNIDNPAAPRVPPSSLNPNQTSASREGREAGQADNGDQSEEFEEEFDTDSEDEDAPKDPKSLPQSNGQASIGSGSQPRRGPFAAVDNDDEMVARMSITPPVPPTPEPGLVSSTMASAALTLEQPLDRSRFASVENGNDMDEEEEDDDTAQRKEYQEGLRQDYVLLMKQRFLDGLDTDFDYSTVDFDDELDDLEQENHDQEDRWFDEDDPMGDMSTTGENGGSTEQFANRGSSSSRQGQTTGTLISSKMNLDERIRAWEESAQNGSGDYDY</sequence>
<feature type="region of interest" description="Disordered" evidence="1">
    <location>
        <begin position="160"/>
        <end position="232"/>
    </location>
</feature>
<comment type="caution">
    <text evidence="3">The sequence shown here is derived from an EMBL/GenBank/DDBJ whole genome shotgun (WGS) entry which is preliminary data.</text>
</comment>
<feature type="region of interest" description="Disordered" evidence="1">
    <location>
        <begin position="364"/>
        <end position="409"/>
    </location>
</feature>
<feature type="compositionally biased region" description="Polar residues" evidence="1">
    <location>
        <begin position="191"/>
        <end position="232"/>
    </location>
</feature>
<feature type="compositionally biased region" description="Low complexity" evidence="1">
    <location>
        <begin position="646"/>
        <end position="659"/>
    </location>
</feature>
<name>A0A9P6KAN8_9FUNG</name>
<feature type="compositionally biased region" description="Acidic residues" evidence="1">
    <location>
        <begin position="454"/>
        <end position="472"/>
    </location>
</feature>
<feature type="compositionally biased region" description="Polar residues" evidence="1">
    <location>
        <begin position="479"/>
        <end position="493"/>
    </location>
</feature>
<dbReference type="InterPro" id="IPR040233">
    <property type="entry name" value="CCD97-like_C"/>
</dbReference>
<feature type="region of interest" description="Disordered" evidence="1">
    <location>
        <begin position="423"/>
        <end position="572"/>
    </location>
</feature>
<feature type="compositionally biased region" description="Polar residues" evidence="1">
    <location>
        <begin position="630"/>
        <end position="645"/>
    </location>
</feature>
<accession>A0A9P6KAN8</accession>